<dbReference type="Gene3D" id="3.30.1060.10">
    <property type="entry name" value="Peptide methionine sulphoxide reductase MsrA"/>
    <property type="match status" value="1"/>
</dbReference>
<dbReference type="HAMAP" id="MF_01401">
    <property type="entry name" value="MsrA"/>
    <property type="match status" value="1"/>
</dbReference>
<dbReference type="GO" id="GO:0008113">
    <property type="term" value="F:peptide-methionine (S)-S-oxide reductase activity"/>
    <property type="evidence" value="ECO:0007669"/>
    <property type="project" value="UniProtKB-EC"/>
</dbReference>
<comment type="catalytic activity">
    <reaction evidence="3 4">
        <text>[thioredoxin]-disulfide + L-methionine + H2O = L-methionine (S)-S-oxide + [thioredoxin]-dithiol</text>
        <dbReference type="Rhea" id="RHEA:19993"/>
        <dbReference type="Rhea" id="RHEA-COMP:10698"/>
        <dbReference type="Rhea" id="RHEA-COMP:10700"/>
        <dbReference type="ChEBI" id="CHEBI:15377"/>
        <dbReference type="ChEBI" id="CHEBI:29950"/>
        <dbReference type="ChEBI" id="CHEBI:50058"/>
        <dbReference type="ChEBI" id="CHEBI:57844"/>
        <dbReference type="ChEBI" id="CHEBI:58772"/>
        <dbReference type="EC" id="1.8.4.11"/>
    </reaction>
</comment>
<sequence length="201" mass="22184">MTGKRIGWRGATLLTGVLLALGISAGAARAADSETAIFAGGCFWCVEDAFDHVKGVTETISGYAGGTKPNPTYGSHEGYKEAVKVTYDPDQVTYAELLDTFWHNVDPFDPRGQFCDKGPAYESAIFIGNAEEKALAEKTKKEIAERFDQEVATEIVPETTFTAAEDYHQNYHSVNPISYKFYKWNCGRAQRLEQIWGPAHS</sequence>
<dbReference type="Pfam" id="PF01625">
    <property type="entry name" value="PMSR"/>
    <property type="match status" value="1"/>
</dbReference>
<evidence type="ECO:0000313" key="7">
    <source>
        <dbReference type="EMBL" id="MFD0985584.1"/>
    </source>
</evidence>
<evidence type="ECO:0000256" key="3">
    <source>
        <dbReference type="ARBA" id="ARBA00048782"/>
    </source>
</evidence>
<protein>
    <recommendedName>
        <fullName evidence="4">Peptide methionine sulfoxide reductase MsrA</fullName>
        <shortName evidence="4">Protein-methionine-S-oxide reductase</shortName>
        <ecNumber evidence="4">1.8.4.11</ecNumber>
    </recommendedName>
    <alternativeName>
        <fullName evidence="4">Peptide-methionine (S)-S-oxide reductase</fullName>
        <shortName evidence="4">Peptide Met(O) reductase</shortName>
    </alternativeName>
</protein>
<dbReference type="PANTHER" id="PTHR43774:SF1">
    <property type="entry name" value="PEPTIDE METHIONINE SULFOXIDE REDUCTASE MSRA 2"/>
    <property type="match status" value="1"/>
</dbReference>
<dbReference type="EC" id="1.8.4.11" evidence="4"/>
<feature type="domain" description="Peptide methionine sulphoxide reductase MsrA" evidence="6">
    <location>
        <begin position="35"/>
        <end position="180"/>
    </location>
</feature>
<comment type="caution">
    <text evidence="7">The sequence shown here is derived from an EMBL/GenBank/DDBJ whole genome shotgun (WGS) entry which is preliminary data.</text>
</comment>
<feature type="chain" id="PRO_5047305060" description="Peptide methionine sulfoxide reductase MsrA" evidence="5">
    <location>
        <begin position="31"/>
        <end position="201"/>
    </location>
</feature>
<organism evidence="7 8">
    <name type="scientific">Methyloligella solikamskensis</name>
    <dbReference type="NCBI Taxonomy" id="1177756"/>
    <lineage>
        <taxon>Bacteria</taxon>
        <taxon>Pseudomonadati</taxon>
        <taxon>Pseudomonadota</taxon>
        <taxon>Alphaproteobacteria</taxon>
        <taxon>Hyphomicrobiales</taxon>
        <taxon>Hyphomicrobiaceae</taxon>
        <taxon>Methyloligella</taxon>
    </lineage>
</organism>
<proteinExistence type="inferred from homology"/>
<feature type="signal peptide" evidence="5">
    <location>
        <begin position="1"/>
        <end position="30"/>
    </location>
</feature>
<comment type="catalytic activity">
    <reaction evidence="2 4">
        <text>L-methionyl-[protein] + [thioredoxin]-disulfide + H2O = L-methionyl-(S)-S-oxide-[protein] + [thioredoxin]-dithiol</text>
        <dbReference type="Rhea" id="RHEA:14217"/>
        <dbReference type="Rhea" id="RHEA-COMP:10698"/>
        <dbReference type="Rhea" id="RHEA-COMP:10700"/>
        <dbReference type="Rhea" id="RHEA-COMP:12313"/>
        <dbReference type="Rhea" id="RHEA-COMP:12315"/>
        <dbReference type="ChEBI" id="CHEBI:15377"/>
        <dbReference type="ChEBI" id="CHEBI:16044"/>
        <dbReference type="ChEBI" id="CHEBI:29950"/>
        <dbReference type="ChEBI" id="CHEBI:44120"/>
        <dbReference type="ChEBI" id="CHEBI:50058"/>
        <dbReference type="EC" id="1.8.4.11"/>
    </reaction>
</comment>
<accession>A0ABW3J5N7</accession>
<evidence type="ECO:0000259" key="6">
    <source>
        <dbReference type="Pfam" id="PF01625"/>
    </source>
</evidence>
<evidence type="ECO:0000256" key="1">
    <source>
        <dbReference type="ARBA" id="ARBA00023002"/>
    </source>
</evidence>
<comment type="similarity">
    <text evidence="4">Belongs to the MsrA Met sulfoxide reductase family.</text>
</comment>
<evidence type="ECO:0000256" key="4">
    <source>
        <dbReference type="HAMAP-Rule" id="MF_01401"/>
    </source>
</evidence>
<gene>
    <name evidence="4 7" type="primary">msrA</name>
    <name evidence="7" type="ORF">ACFQ2F_00545</name>
</gene>
<dbReference type="InterPro" id="IPR036509">
    <property type="entry name" value="Met_Sox_Rdtase_MsrA_sf"/>
</dbReference>
<dbReference type="Proteomes" id="UP001597102">
    <property type="component" value="Unassembled WGS sequence"/>
</dbReference>
<keyword evidence="1 4" id="KW-0560">Oxidoreductase</keyword>
<evidence type="ECO:0000313" key="8">
    <source>
        <dbReference type="Proteomes" id="UP001597102"/>
    </source>
</evidence>
<dbReference type="SUPFAM" id="SSF55068">
    <property type="entry name" value="Peptide methionine sulfoxide reductase"/>
    <property type="match status" value="1"/>
</dbReference>
<evidence type="ECO:0000256" key="5">
    <source>
        <dbReference type="SAM" id="SignalP"/>
    </source>
</evidence>
<dbReference type="PANTHER" id="PTHR43774">
    <property type="entry name" value="PEPTIDE METHIONINE SULFOXIDE REDUCTASE"/>
    <property type="match status" value="1"/>
</dbReference>
<evidence type="ECO:0000256" key="2">
    <source>
        <dbReference type="ARBA" id="ARBA00047806"/>
    </source>
</evidence>
<dbReference type="EMBL" id="JBHTJO010000001">
    <property type="protein sequence ID" value="MFD0985584.1"/>
    <property type="molecule type" value="Genomic_DNA"/>
</dbReference>
<dbReference type="RefSeq" id="WP_379084135.1">
    <property type="nucleotide sequence ID" value="NZ_JBHTJO010000001.1"/>
</dbReference>
<feature type="active site" evidence="4">
    <location>
        <position position="42"/>
    </location>
</feature>
<dbReference type="NCBIfam" id="TIGR00401">
    <property type="entry name" value="msrA"/>
    <property type="match status" value="1"/>
</dbReference>
<dbReference type="InterPro" id="IPR002569">
    <property type="entry name" value="Met_Sox_Rdtase_MsrA_dom"/>
</dbReference>
<name>A0ABW3J5N7_9HYPH</name>
<keyword evidence="8" id="KW-1185">Reference proteome</keyword>
<keyword evidence="5" id="KW-0732">Signal</keyword>
<reference evidence="8" key="1">
    <citation type="journal article" date="2019" name="Int. J. Syst. Evol. Microbiol.">
        <title>The Global Catalogue of Microorganisms (GCM) 10K type strain sequencing project: providing services to taxonomists for standard genome sequencing and annotation.</title>
        <authorList>
            <consortium name="The Broad Institute Genomics Platform"/>
            <consortium name="The Broad Institute Genome Sequencing Center for Infectious Disease"/>
            <person name="Wu L."/>
            <person name="Ma J."/>
        </authorList>
    </citation>
    <scope>NUCLEOTIDE SEQUENCE [LARGE SCALE GENOMIC DNA]</scope>
    <source>
        <strain evidence="8">CCUG 61697</strain>
    </source>
</reference>
<comment type="function">
    <text evidence="4">Has an important function as a repair enzyme for proteins that have been inactivated by oxidation. Catalyzes the reversible oxidation-reduction of methionine sulfoxide in proteins to methionine.</text>
</comment>